<keyword evidence="2 3" id="KW-0378">Hydrolase</keyword>
<dbReference type="Proteomes" id="UP000199004">
    <property type="component" value="Unassembled WGS sequence"/>
</dbReference>
<proteinExistence type="inferred from homology"/>
<evidence type="ECO:0000259" key="4">
    <source>
        <dbReference type="Pfam" id="PF00135"/>
    </source>
</evidence>
<dbReference type="Gene3D" id="3.40.50.1820">
    <property type="entry name" value="alpha/beta hydrolase"/>
    <property type="match status" value="1"/>
</dbReference>
<accession>A0A1H0GWR6</accession>
<dbReference type="SUPFAM" id="SSF53474">
    <property type="entry name" value="alpha/beta-Hydrolases"/>
    <property type="match status" value="1"/>
</dbReference>
<organism evidence="5 6">
    <name type="scientific">Nocardioides szechwanensis</name>
    <dbReference type="NCBI Taxonomy" id="1005944"/>
    <lineage>
        <taxon>Bacteria</taxon>
        <taxon>Bacillati</taxon>
        <taxon>Actinomycetota</taxon>
        <taxon>Actinomycetes</taxon>
        <taxon>Propionibacteriales</taxon>
        <taxon>Nocardioidaceae</taxon>
        <taxon>Nocardioides</taxon>
    </lineage>
</organism>
<evidence type="ECO:0000256" key="3">
    <source>
        <dbReference type="RuleBase" id="RU361235"/>
    </source>
</evidence>
<reference evidence="5 6" key="1">
    <citation type="submission" date="2016-10" db="EMBL/GenBank/DDBJ databases">
        <authorList>
            <person name="de Groot N.N."/>
        </authorList>
    </citation>
    <scope>NUCLEOTIDE SEQUENCE [LARGE SCALE GENOMIC DNA]</scope>
    <source>
        <strain evidence="5 6">CGMCC 1.11147</strain>
    </source>
</reference>
<feature type="domain" description="Carboxylesterase type B" evidence="4">
    <location>
        <begin position="2"/>
        <end position="305"/>
    </location>
</feature>
<feature type="domain" description="Carboxylesterase type B" evidence="4">
    <location>
        <begin position="341"/>
        <end position="447"/>
    </location>
</feature>
<dbReference type="PROSITE" id="PS00122">
    <property type="entry name" value="CARBOXYLESTERASE_B_1"/>
    <property type="match status" value="1"/>
</dbReference>
<evidence type="ECO:0000313" key="6">
    <source>
        <dbReference type="Proteomes" id="UP000199004"/>
    </source>
</evidence>
<evidence type="ECO:0000256" key="1">
    <source>
        <dbReference type="ARBA" id="ARBA00005964"/>
    </source>
</evidence>
<dbReference type="EC" id="3.1.1.-" evidence="3"/>
<dbReference type="Pfam" id="PF00135">
    <property type="entry name" value="COesterase"/>
    <property type="match status" value="2"/>
</dbReference>
<dbReference type="STRING" id="1005944.SAMN05192576_3371"/>
<evidence type="ECO:0000256" key="2">
    <source>
        <dbReference type="ARBA" id="ARBA00022801"/>
    </source>
</evidence>
<keyword evidence="6" id="KW-1185">Reference proteome</keyword>
<dbReference type="EMBL" id="FNIC01000006">
    <property type="protein sequence ID" value="SDO11319.1"/>
    <property type="molecule type" value="Genomic_DNA"/>
</dbReference>
<dbReference type="InterPro" id="IPR002018">
    <property type="entry name" value="CarbesteraseB"/>
</dbReference>
<dbReference type="InterPro" id="IPR029058">
    <property type="entry name" value="AB_hydrolase_fold"/>
</dbReference>
<dbReference type="InterPro" id="IPR019826">
    <property type="entry name" value="Carboxylesterase_B_AS"/>
</dbReference>
<dbReference type="AlphaFoldDB" id="A0A1H0GWR6"/>
<protein>
    <recommendedName>
        <fullName evidence="3">Carboxylic ester hydrolase</fullName>
        <ecNumber evidence="3">3.1.1.-</ecNumber>
    </recommendedName>
</protein>
<gene>
    <name evidence="5" type="ORF">SAMN05192576_3371</name>
</gene>
<dbReference type="PANTHER" id="PTHR11559">
    <property type="entry name" value="CARBOXYLESTERASE"/>
    <property type="match status" value="1"/>
</dbReference>
<name>A0A1H0GWR6_9ACTN</name>
<comment type="similarity">
    <text evidence="1 3">Belongs to the type-B carboxylesterase/lipase family.</text>
</comment>
<dbReference type="InterPro" id="IPR050309">
    <property type="entry name" value="Type-B_Carboxylest/Lipase"/>
</dbReference>
<evidence type="ECO:0000313" key="5">
    <source>
        <dbReference type="EMBL" id="SDO11319.1"/>
    </source>
</evidence>
<sequence>MVVEIADGVLHGTTHDGILSWGGIPYAAPPVGDLRWAEPQPPEPWEGERDATRFGDACLQGPESALGESLIKITEDTDEDCLFLNVHRPLGDVEDLPVMVWIHGGSFLHGAGSQPTYNSPDLVQRGVVLVTINYRLGRLGFFAHPALEGDVANFGLLDQVAALEWVRDNVADFGGDPDNVTIFGESAGGASVNALMASPRTDGLYARAISQSGLGRERSQSLDDARATGEKVAAGWGAKNADAADLRALDAAEVMDTGLNLLRGEVPIVDGGVLPAPVSEVFAAGDEADVPYLVGTTDLEIPDTALVTSGQDPDALRREIAADGYDEAVAAYGGEEEFGLHFFSDVIFTEPARFLATAHAERAPTYLYRFSIAAPAIVDALGGAFHASEIPYVFDATEGQRFSFDESPALADTISDYWVSFATGSDPSHDGAPAWPTAADGTFLELTVDGPVAVTDDPWRARLDAVQKGYESRS</sequence>
<dbReference type="GO" id="GO:0016787">
    <property type="term" value="F:hydrolase activity"/>
    <property type="evidence" value="ECO:0007669"/>
    <property type="project" value="UniProtKB-KW"/>
</dbReference>